<dbReference type="SUPFAM" id="SSF53335">
    <property type="entry name" value="S-adenosyl-L-methionine-dependent methyltransferases"/>
    <property type="match status" value="1"/>
</dbReference>
<gene>
    <name evidence="2" type="ORF">GC106_64290</name>
</gene>
<organism evidence="2 3">
    <name type="scientific">Kibdelosporangium persicum</name>
    <dbReference type="NCBI Taxonomy" id="2698649"/>
    <lineage>
        <taxon>Bacteria</taxon>
        <taxon>Bacillati</taxon>
        <taxon>Actinomycetota</taxon>
        <taxon>Actinomycetes</taxon>
        <taxon>Pseudonocardiales</taxon>
        <taxon>Pseudonocardiaceae</taxon>
        <taxon>Kibdelosporangium</taxon>
    </lineage>
</organism>
<evidence type="ECO:0000313" key="3">
    <source>
        <dbReference type="Proteomes" id="UP000763557"/>
    </source>
</evidence>
<dbReference type="Gene3D" id="3.40.50.150">
    <property type="entry name" value="Vaccinia Virus protein VP39"/>
    <property type="match status" value="1"/>
</dbReference>
<dbReference type="CDD" id="cd02440">
    <property type="entry name" value="AdoMet_MTases"/>
    <property type="match status" value="1"/>
</dbReference>
<dbReference type="GO" id="GO:0008168">
    <property type="term" value="F:methyltransferase activity"/>
    <property type="evidence" value="ECO:0007669"/>
    <property type="project" value="UniProtKB-KW"/>
</dbReference>
<evidence type="ECO:0000259" key="1">
    <source>
        <dbReference type="Pfam" id="PF08241"/>
    </source>
</evidence>
<dbReference type="InterPro" id="IPR013216">
    <property type="entry name" value="Methyltransf_11"/>
</dbReference>
<dbReference type="InterPro" id="IPR029063">
    <property type="entry name" value="SAM-dependent_MTases_sf"/>
</dbReference>
<name>A0ABX2FCT1_9PSEU</name>
<reference evidence="2 3" key="1">
    <citation type="submission" date="2020-01" db="EMBL/GenBank/DDBJ databases">
        <title>Kibdelosporangium persica a novel Actinomycetes from a hot desert in Iran.</title>
        <authorList>
            <person name="Safaei N."/>
            <person name="Zaburannyi N."/>
            <person name="Mueller R."/>
            <person name="Wink J."/>
        </authorList>
    </citation>
    <scope>NUCLEOTIDE SEQUENCE [LARGE SCALE GENOMIC DNA]</scope>
    <source>
        <strain evidence="2 3">4NS15</strain>
    </source>
</reference>
<comment type="caution">
    <text evidence="2">The sequence shown here is derived from an EMBL/GenBank/DDBJ whole genome shotgun (WGS) entry which is preliminary data.</text>
</comment>
<protein>
    <submittedName>
        <fullName evidence="2">Methyltransferase family protein</fullName>
    </submittedName>
</protein>
<accession>A0ABX2FCT1</accession>
<keyword evidence="2" id="KW-0489">Methyltransferase</keyword>
<evidence type="ECO:0000313" key="2">
    <source>
        <dbReference type="EMBL" id="NRN69173.1"/>
    </source>
</evidence>
<proteinExistence type="predicted"/>
<dbReference type="RefSeq" id="WP_173139040.1">
    <property type="nucleotide sequence ID" value="NZ_CBCSGW010000004.1"/>
</dbReference>
<sequence length="471" mass="53328">MTASRATLPDALPANLRCPECTSAFHFVPSPSQPLADGTFGVLSCGEHTFPVIDSIPVLRSGRIDVQDHLTGRADVAGPSVEELLYRVRVDPLEALVTLLAFPPSLPFDLERRPGLRLPLTKGPVARLTAHKRRRLVRGMLRRLGEQCAQDWLDLSYLRSRNVDRELHPYFLNRFGQPRYLASLSLTSILEEDPLPVLDVACGFGHVMHHLAIRSRPLSTIGVDRNFFQLWVARRFIVPGGHYVCADVSRPLPFTDDSFSASLCTDAFHLLDDKQTCFDEMRRCARDRTVVVDRVGNQMVEPHDGERELDPTGYVGLARDTPWRMVSQTELVEGYLRCHGPQLARQRDVDEFSEQKWLSLVITDNTALFRDYGRFERMPHSEGPLGINPIYRTMSSPDGLRLVFEFPSTWYAFENAESLSYHATAIRLTADEFETVHSGKRTARTDELVEKYVLVGMPQRYTRPPVPEQAS</sequence>
<keyword evidence="3" id="KW-1185">Reference proteome</keyword>
<dbReference type="GO" id="GO:0032259">
    <property type="term" value="P:methylation"/>
    <property type="evidence" value="ECO:0007669"/>
    <property type="project" value="UniProtKB-KW"/>
</dbReference>
<dbReference type="Proteomes" id="UP000763557">
    <property type="component" value="Unassembled WGS sequence"/>
</dbReference>
<keyword evidence="2" id="KW-0808">Transferase</keyword>
<feature type="domain" description="Methyltransferase type 11" evidence="1">
    <location>
        <begin position="198"/>
        <end position="287"/>
    </location>
</feature>
<dbReference type="EMBL" id="JAAATY010000025">
    <property type="protein sequence ID" value="NRN69173.1"/>
    <property type="molecule type" value="Genomic_DNA"/>
</dbReference>
<dbReference type="Pfam" id="PF08241">
    <property type="entry name" value="Methyltransf_11"/>
    <property type="match status" value="1"/>
</dbReference>